<sequence>MSMLVDCSNCRTPLQLPPGATSIRCALCHAVTQVADPRGFPPPHPHSTPSRHHHHHYPPPAAAAAPSPYNHAPMGQPPSVHGRKRAVICGISYKYSRHELKGCVNDARCMKYLLINRFKFPESSIITLTGTNFVQSHFPNCAVHMLNIVISCQLGIFFSADRVLELDQNVTKLCTYLGKSFHDGNLEFLDMEPLVVIESSAEGDESAKPYVSEEETDPLKRPTKQNIRMAMYWLVQGCQPGDSLVFHYSGHGSQQRNYNGDEVDGFDETLCPLDFETQGMIVDDEINATIVRPLPHGVKLHAIIDACHSGTVLDLPFLCRMDRTGRYVWEDHRPRSGVWKGTSGGEVVSFSGCDDDQTSADTAALSKVTSTGAMTFSFIQAVERDQATTYGNMLTAMRSTIRNTDNGLGGGVVTSLLTMLLSGGSLGAGMRQEPQLTANERFDVHSKPFSL</sequence>
<comment type="caution">
    <text evidence="5">The sequence shown here is derived from an EMBL/GenBank/DDBJ whole genome shotgun (WGS) entry which is preliminary data.</text>
</comment>
<dbReference type="Gene3D" id="3.40.50.12660">
    <property type="match status" value="2"/>
</dbReference>
<organism evidence="5 6">
    <name type="scientific">Rhododendron simsii</name>
    <name type="common">Sims's rhododendron</name>
    <dbReference type="NCBI Taxonomy" id="118357"/>
    <lineage>
        <taxon>Eukaryota</taxon>
        <taxon>Viridiplantae</taxon>
        <taxon>Streptophyta</taxon>
        <taxon>Embryophyta</taxon>
        <taxon>Tracheophyta</taxon>
        <taxon>Spermatophyta</taxon>
        <taxon>Magnoliopsida</taxon>
        <taxon>eudicotyledons</taxon>
        <taxon>Gunneridae</taxon>
        <taxon>Pentapetalae</taxon>
        <taxon>asterids</taxon>
        <taxon>Ericales</taxon>
        <taxon>Ericaceae</taxon>
        <taxon>Ericoideae</taxon>
        <taxon>Rhodoreae</taxon>
        <taxon>Rhododendron</taxon>
    </lineage>
</organism>
<dbReference type="Pfam" id="PF00656">
    <property type="entry name" value="Peptidase_C14"/>
    <property type="match status" value="1"/>
</dbReference>
<keyword evidence="6" id="KW-1185">Reference proteome</keyword>
<dbReference type="GO" id="GO:0006508">
    <property type="term" value="P:proteolysis"/>
    <property type="evidence" value="ECO:0007669"/>
    <property type="project" value="InterPro"/>
</dbReference>
<accession>A0A834GKI2</accession>
<evidence type="ECO:0000256" key="1">
    <source>
        <dbReference type="ARBA" id="ARBA00009005"/>
    </source>
</evidence>
<evidence type="ECO:0000256" key="2">
    <source>
        <dbReference type="SAM" id="MobiDB-lite"/>
    </source>
</evidence>
<dbReference type="AlphaFoldDB" id="A0A834GKI2"/>
<dbReference type="Proteomes" id="UP000626092">
    <property type="component" value="Unassembled WGS sequence"/>
</dbReference>
<dbReference type="InterPro" id="IPR005735">
    <property type="entry name" value="Znf_LSD1"/>
</dbReference>
<dbReference type="PANTHER" id="PTHR48104:SF32">
    <property type="entry name" value="METACASPASE-1-LIKE"/>
    <property type="match status" value="1"/>
</dbReference>
<dbReference type="NCBIfam" id="TIGR01053">
    <property type="entry name" value="LSD1"/>
    <property type="match status" value="1"/>
</dbReference>
<feature type="compositionally biased region" description="Low complexity" evidence="2">
    <location>
        <begin position="62"/>
        <end position="73"/>
    </location>
</feature>
<gene>
    <name evidence="5" type="ORF">RHSIM_Rhsim09G0187800</name>
</gene>
<evidence type="ECO:0000313" key="6">
    <source>
        <dbReference type="Proteomes" id="UP000626092"/>
    </source>
</evidence>
<feature type="domain" description="Zinc finger LSD1-type" evidence="4">
    <location>
        <begin position="7"/>
        <end position="31"/>
    </location>
</feature>
<evidence type="ECO:0000259" key="4">
    <source>
        <dbReference type="Pfam" id="PF06943"/>
    </source>
</evidence>
<evidence type="ECO:0000313" key="5">
    <source>
        <dbReference type="EMBL" id="KAF7132728.1"/>
    </source>
</evidence>
<proteinExistence type="inferred from homology"/>
<dbReference type="OrthoDB" id="3223806at2759"/>
<evidence type="ECO:0000259" key="3">
    <source>
        <dbReference type="Pfam" id="PF00656"/>
    </source>
</evidence>
<feature type="region of interest" description="Disordered" evidence="2">
    <location>
        <begin position="38"/>
        <end position="79"/>
    </location>
</feature>
<dbReference type="InterPro" id="IPR050452">
    <property type="entry name" value="Metacaspase"/>
</dbReference>
<dbReference type="PANTHER" id="PTHR48104">
    <property type="entry name" value="METACASPASE-4"/>
    <property type="match status" value="1"/>
</dbReference>
<dbReference type="EMBL" id="WJXA01000009">
    <property type="protein sequence ID" value="KAF7132728.1"/>
    <property type="molecule type" value="Genomic_DNA"/>
</dbReference>
<protein>
    <submittedName>
        <fullName evidence="5">Uncharacterized protein</fullName>
    </submittedName>
</protein>
<dbReference type="GO" id="GO:0004197">
    <property type="term" value="F:cysteine-type endopeptidase activity"/>
    <property type="evidence" value="ECO:0007669"/>
    <property type="project" value="InterPro"/>
</dbReference>
<reference evidence="5" key="1">
    <citation type="submission" date="2019-11" db="EMBL/GenBank/DDBJ databases">
        <authorList>
            <person name="Liu Y."/>
            <person name="Hou J."/>
            <person name="Li T.-Q."/>
            <person name="Guan C.-H."/>
            <person name="Wu X."/>
            <person name="Wu H.-Z."/>
            <person name="Ling F."/>
            <person name="Zhang R."/>
            <person name="Shi X.-G."/>
            <person name="Ren J.-P."/>
            <person name="Chen E.-F."/>
            <person name="Sun J.-M."/>
        </authorList>
    </citation>
    <scope>NUCLEOTIDE SEQUENCE</scope>
    <source>
        <strain evidence="5">Adult_tree_wgs_1</strain>
        <tissue evidence="5">Leaves</tissue>
    </source>
</reference>
<dbReference type="GO" id="GO:0005737">
    <property type="term" value="C:cytoplasm"/>
    <property type="evidence" value="ECO:0007669"/>
    <property type="project" value="TreeGrafter"/>
</dbReference>
<feature type="domain" description="Peptidase C14 caspase" evidence="3">
    <location>
        <begin position="83"/>
        <end position="439"/>
    </location>
</feature>
<comment type="similarity">
    <text evidence="1">Belongs to the peptidase C14B family.</text>
</comment>
<name>A0A834GKI2_RHOSS</name>
<dbReference type="Pfam" id="PF06943">
    <property type="entry name" value="zf-LSD1"/>
    <property type="match status" value="1"/>
</dbReference>
<dbReference type="InterPro" id="IPR011600">
    <property type="entry name" value="Pept_C14_caspase"/>
</dbReference>